<keyword evidence="2" id="KW-1185">Reference proteome</keyword>
<evidence type="ECO:0000313" key="3">
    <source>
        <dbReference type="WBParaSite" id="nOo.2.0.1.t04901-RA"/>
    </source>
</evidence>
<sequence>MVFFQERVITGVRLGGVGPLIATSPTPHSDPNLVGIQPVDIHQFPQNPNIWSGMEAMNTQGGMTQPQHTSLQPTLQQSSPYAQIMPPPHHYADLGNDLSSSGYGSMMSGTGSNNHLFSVNMGTDLEFSPQVNASDLSSPSCSE</sequence>
<accession>A0A182EA32</accession>
<dbReference type="EMBL" id="UYRW01001202">
    <property type="protein sequence ID" value="VDK75153.1"/>
    <property type="molecule type" value="Genomic_DNA"/>
</dbReference>
<dbReference type="STRING" id="42157.A0A182EA32"/>
<evidence type="ECO:0000313" key="1">
    <source>
        <dbReference type="EMBL" id="VDK75153.1"/>
    </source>
</evidence>
<evidence type="ECO:0000313" key="2">
    <source>
        <dbReference type="Proteomes" id="UP000271087"/>
    </source>
</evidence>
<dbReference type="Proteomes" id="UP000271087">
    <property type="component" value="Unassembled WGS sequence"/>
</dbReference>
<dbReference type="AlphaFoldDB" id="A0A182EA32"/>
<reference evidence="1 2" key="2">
    <citation type="submission" date="2018-08" db="EMBL/GenBank/DDBJ databases">
        <authorList>
            <person name="Laetsch R D."/>
            <person name="Stevens L."/>
            <person name="Kumar S."/>
            <person name="Blaxter L. M."/>
        </authorList>
    </citation>
    <scope>NUCLEOTIDE SEQUENCE [LARGE SCALE GENOMIC DNA]</scope>
</reference>
<dbReference type="OrthoDB" id="125004at2759"/>
<protein>
    <submittedName>
        <fullName evidence="3">TORC_M domain-containing protein</fullName>
    </submittedName>
</protein>
<proteinExistence type="predicted"/>
<reference evidence="3" key="1">
    <citation type="submission" date="2016-06" db="UniProtKB">
        <authorList>
            <consortium name="WormBaseParasite"/>
        </authorList>
    </citation>
    <scope>IDENTIFICATION</scope>
</reference>
<name>A0A182EA32_ONCOC</name>
<gene>
    <name evidence="1" type="ORF">NOO_LOCUS4901</name>
</gene>
<organism evidence="3">
    <name type="scientific">Onchocerca ochengi</name>
    <name type="common">Filarial nematode worm</name>
    <dbReference type="NCBI Taxonomy" id="42157"/>
    <lineage>
        <taxon>Eukaryota</taxon>
        <taxon>Metazoa</taxon>
        <taxon>Ecdysozoa</taxon>
        <taxon>Nematoda</taxon>
        <taxon>Chromadorea</taxon>
        <taxon>Rhabditida</taxon>
        <taxon>Spirurina</taxon>
        <taxon>Spiruromorpha</taxon>
        <taxon>Filarioidea</taxon>
        <taxon>Onchocercidae</taxon>
        <taxon>Onchocerca</taxon>
    </lineage>
</organism>
<dbReference type="WBParaSite" id="nOo.2.0.1.t04901-RA">
    <property type="protein sequence ID" value="nOo.2.0.1.t04901-RA"/>
    <property type="gene ID" value="nOo.2.0.1.g04901"/>
</dbReference>